<dbReference type="SMART" id="SM00360">
    <property type="entry name" value="RRM"/>
    <property type="match status" value="1"/>
</dbReference>
<dbReference type="Proteomes" id="UP000005204">
    <property type="component" value="Unassembled WGS sequence"/>
</dbReference>
<dbReference type="GeneID" id="101745940"/>
<accession>A0A8R1WHC2</accession>
<keyword evidence="1 2" id="KW-0694">RNA-binding</keyword>
<name>A0A8R1WHC2_BOMMO</name>
<dbReference type="SUPFAM" id="SSF54928">
    <property type="entry name" value="RNA-binding domain, RBD"/>
    <property type="match status" value="1"/>
</dbReference>
<keyword evidence="6" id="KW-1185">Reference proteome</keyword>
<feature type="region of interest" description="Disordered" evidence="3">
    <location>
        <begin position="557"/>
        <end position="582"/>
    </location>
</feature>
<dbReference type="AlphaFoldDB" id="A0A8R1WHC2"/>
<dbReference type="KEGG" id="bmor:101745940"/>
<dbReference type="PANTHER" id="PTHR48029">
    <property type="entry name" value="NUCLEOLAR PROTEIN 8"/>
    <property type="match status" value="1"/>
</dbReference>
<dbReference type="CTD" id="55035"/>
<feature type="region of interest" description="Disordered" evidence="3">
    <location>
        <begin position="375"/>
        <end position="409"/>
    </location>
</feature>
<dbReference type="PANTHER" id="PTHR48029:SF1">
    <property type="entry name" value="NUCLEOLAR PROTEIN 8"/>
    <property type="match status" value="1"/>
</dbReference>
<evidence type="ECO:0000313" key="6">
    <source>
        <dbReference type="Proteomes" id="UP000005204"/>
    </source>
</evidence>
<feature type="compositionally biased region" description="Basic and acidic residues" evidence="3">
    <location>
        <begin position="392"/>
        <end position="409"/>
    </location>
</feature>
<dbReference type="InterPro" id="IPR000504">
    <property type="entry name" value="RRM_dom"/>
</dbReference>
<proteinExistence type="predicted"/>
<dbReference type="EnsemblMetazoa" id="XM_004922331.4">
    <property type="protein sequence ID" value="XP_004922388.1"/>
    <property type="gene ID" value="LOC101745940"/>
</dbReference>
<dbReference type="Gene3D" id="3.30.70.330">
    <property type="match status" value="1"/>
</dbReference>
<feature type="region of interest" description="Disordered" evidence="3">
    <location>
        <begin position="94"/>
        <end position="116"/>
    </location>
</feature>
<organism evidence="5 6">
    <name type="scientific">Bombyx mori</name>
    <name type="common">Silk moth</name>
    <dbReference type="NCBI Taxonomy" id="7091"/>
    <lineage>
        <taxon>Eukaryota</taxon>
        <taxon>Metazoa</taxon>
        <taxon>Ecdysozoa</taxon>
        <taxon>Arthropoda</taxon>
        <taxon>Hexapoda</taxon>
        <taxon>Insecta</taxon>
        <taxon>Pterygota</taxon>
        <taxon>Neoptera</taxon>
        <taxon>Endopterygota</taxon>
        <taxon>Lepidoptera</taxon>
        <taxon>Glossata</taxon>
        <taxon>Ditrysia</taxon>
        <taxon>Bombycoidea</taxon>
        <taxon>Bombycidae</taxon>
        <taxon>Bombycinae</taxon>
        <taxon>Bombyx</taxon>
    </lineage>
</organism>
<evidence type="ECO:0000256" key="3">
    <source>
        <dbReference type="SAM" id="MobiDB-lite"/>
    </source>
</evidence>
<dbReference type="GO" id="GO:0003723">
    <property type="term" value="F:RNA binding"/>
    <property type="evidence" value="ECO:0007669"/>
    <property type="project" value="UniProtKB-UniRule"/>
</dbReference>
<feature type="domain" description="RRM" evidence="4">
    <location>
        <begin position="5"/>
        <end position="84"/>
    </location>
</feature>
<dbReference type="Pfam" id="PF00076">
    <property type="entry name" value="RRM_1"/>
    <property type="match status" value="1"/>
</dbReference>
<dbReference type="InterPro" id="IPR012677">
    <property type="entry name" value="Nucleotide-bd_a/b_plait_sf"/>
</dbReference>
<reference evidence="6" key="1">
    <citation type="journal article" date="2008" name="Insect Biochem. Mol. Biol.">
        <title>The genome of a lepidopteran model insect, the silkworm Bombyx mori.</title>
        <authorList>
            <consortium name="International Silkworm Genome Consortium"/>
        </authorList>
    </citation>
    <scope>NUCLEOTIDE SEQUENCE [LARGE SCALE GENOMIC DNA]</scope>
    <source>
        <strain evidence="6">p50T</strain>
    </source>
</reference>
<dbReference type="InterPro" id="IPR035979">
    <property type="entry name" value="RBD_domain_sf"/>
</dbReference>
<evidence type="ECO:0000313" key="5">
    <source>
        <dbReference type="EnsemblMetazoa" id="XP_004922388.1"/>
    </source>
</evidence>
<evidence type="ECO:0000256" key="1">
    <source>
        <dbReference type="ARBA" id="ARBA00022884"/>
    </source>
</evidence>
<evidence type="ECO:0000259" key="4">
    <source>
        <dbReference type="PROSITE" id="PS50102"/>
    </source>
</evidence>
<feature type="compositionally biased region" description="Basic residues" evidence="3">
    <location>
        <begin position="561"/>
        <end position="582"/>
    </location>
</feature>
<reference evidence="5" key="2">
    <citation type="submission" date="2022-06" db="UniProtKB">
        <authorList>
            <consortium name="EnsemblMetazoa"/>
        </authorList>
    </citation>
    <scope>IDENTIFICATION</scope>
    <source>
        <strain evidence="5">p50T (Dazao)</strain>
    </source>
</reference>
<protein>
    <recommendedName>
        <fullName evidence="4">RRM domain-containing protein</fullName>
    </recommendedName>
</protein>
<feature type="region of interest" description="Disordered" evidence="3">
    <location>
        <begin position="462"/>
        <end position="503"/>
    </location>
</feature>
<dbReference type="PROSITE" id="PS50102">
    <property type="entry name" value="RRM"/>
    <property type="match status" value="1"/>
</dbReference>
<feature type="compositionally biased region" description="Basic and acidic residues" evidence="3">
    <location>
        <begin position="94"/>
        <end position="108"/>
    </location>
</feature>
<evidence type="ECO:0000256" key="2">
    <source>
        <dbReference type="PROSITE-ProRule" id="PRU00176"/>
    </source>
</evidence>
<dbReference type="RefSeq" id="NP_001389191.1">
    <property type="nucleotide sequence ID" value="NM_001402262.1"/>
</dbReference>
<sequence>MSPGTRLFVSNIPENTNEDELRCAFSKFGKVNSLDLKCKSSIEENKTFAFITLSASNYDIESCIKCFTSEEFKGSRLYVTRARESFLERLQRERNEAQRKETEKEQQHETIPNQNPIINLSEKLNPRKRKFESHVVNTYSDTEQQHETIPNQNPIINLSEKLNPRKRKFESHVVNTYSDTEKKRLEAMKQKRQEFKQKQMIIKTGLSAVDKLPNKKVKFSDEDSSILVNDFEDGKTHEKKLGHPPENKNFLFDDEDDDDADGQEHINFEIKKQFEGKRGQMVLDLQSRYKSDKRFTLDERFVDDETIGDKTKDEEVELSQVDEKTKQLNILQNVLGVTLKSIEPEQDSQKPKPKLGMLRFDPLQPSHAKFLMQQAEDVKTEPVNKKKKKKDKLNENQNKQEHLEQSQENKIEVSKETFYKVSETLKETIAQPKTFSLRSLFTKDAEQDEAPQQETEYIPLDVPKKKKGNPLDPGEKNPFIYDSSDSEHEEEVNEKETESLPVPTEAKAVWKENLFFTKQDQRLLDGLKFFNTTGDTEGQKDRRELKSLMKRRIYNKERKNQMFHKKIGGRRKTMKKSYRKQN</sequence>